<evidence type="ECO:0000313" key="2">
    <source>
        <dbReference type="EMBL" id="AFY96645.1"/>
    </source>
</evidence>
<reference evidence="2 3" key="1">
    <citation type="submission" date="2012-05" db="EMBL/GenBank/DDBJ databases">
        <title>Finished chromosome of genome of Chamaesiphon sp. PCC 6605.</title>
        <authorList>
            <consortium name="US DOE Joint Genome Institute"/>
            <person name="Gugger M."/>
            <person name="Coursin T."/>
            <person name="Rippka R."/>
            <person name="Tandeau De Marsac N."/>
            <person name="Huntemann M."/>
            <person name="Wei C.-L."/>
            <person name="Han J."/>
            <person name="Detter J.C."/>
            <person name="Han C."/>
            <person name="Tapia R."/>
            <person name="Chen A."/>
            <person name="Kyrpides N."/>
            <person name="Mavromatis K."/>
            <person name="Markowitz V."/>
            <person name="Szeto E."/>
            <person name="Ivanova N."/>
            <person name="Pagani I."/>
            <person name="Pati A."/>
            <person name="Goodwin L."/>
            <person name="Nordberg H.P."/>
            <person name="Cantor M.N."/>
            <person name="Hua S.X."/>
            <person name="Woyke T."/>
            <person name="Kerfeld C.A."/>
        </authorList>
    </citation>
    <scope>NUCLEOTIDE SEQUENCE [LARGE SCALE GENOMIC DNA]</scope>
    <source>
        <strain evidence="3">ATCC 27169 / PCC 6605</strain>
    </source>
</reference>
<feature type="transmembrane region" description="Helical" evidence="1">
    <location>
        <begin position="150"/>
        <end position="176"/>
    </location>
</feature>
<evidence type="ECO:0000313" key="3">
    <source>
        <dbReference type="Proteomes" id="UP000010366"/>
    </source>
</evidence>
<dbReference type="EMBL" id="CP003600">
    <property type="protein sequence ID" value="AFY96645.1"/>
    <property type="molecule type" value="Genomic_DNA"/>
</dbReference>
<dbReference type="eggNOG" id="ENOG502ZBN5">
    <property type="taxonomic scope" value="Bacteria"/>
</dbReference>
<keyword evidence="1" id="KW-0812">Transmembrane</keyword>
<dbReference type="STRING" id="1173020.Cha6605_5790"/>
<dbReference type="Proteomes" id="UP000010366">
    <property type="component" value="Chromosome"/>
</dbReference>
<sequence length="179" mass="19957">MPTIFHISPLIRITLSLLYISLMIPLPFLATFAHAEVPAWLLWVGIGLGFTALQGALSQRVVVDDRSIQVNYPVWVPSFFTKRWSLAWSDVKELKMRTTGQGGVVYYFINGGGEGFLLPMRVAGFNRLVGLIQQYTSIDTTDVYPLSQPWMYFALLILTGLLLLTDAWTISTAIALGSQ</sequence>
<feature type="transmembrane region" description="Helical" evidence="1">
    <location>
        <begin position="12"/>
        <end position="33"/>
    </location>
</feature>
<dbReference type="KEGG" id="cmp:Cha6605_5790"/>
<keyword evidence="1" id="KW-1133">Transmembrane helix</keyword>
<keyword evidence="3" id="KW-1185">Reference proteome</keyword>
<evidence type="ECO:0000256" key="1">
    <source>
        <dbReference type="SAM" id="Phobius"/>
    </source>
</evidence>
<organism evidence="2 3">
    <name type="scientific">Chamaesiphon minutus (strain ATCC 27169 / PCC 6605)</name>
    <dbReference type="NCBI Taxonomy" id="1173020"/>
    <lineage>
        <taxon>Bacteria</taxon>
        <taxon>Bacillati</taxon>
        <taxon>Cyanobacteriota</taxon>
        <taxon>Cyanophyceae</taxon>
        <taxon>Gomontiellales</taxon>
        <taxon>Chamaesiphonaceae</taxon>
        <taxon>Chamaesiphon</taxon>
    </lineage>
</organism>
<feature type="transmembrane region" description="Helical" evidence="1">
    <location>
        <begin position="39"/>
        <end position="57"/>
    </location>
</feature>
<dbReference type="HOGENOM" id="CLU_130448_0_0_3"/>
<gene>
    <name evidence="2" type="ORF">Cha6605_5790</name>
</gene>
<dbReference type="OrthoDB" id="511176at2"/>
<protein>
    <submittedName>
        <fullName evidence="2">Uncharacterized protein</fullName>
    </submittedName>
</protein>
<proteinExistence type="predicted"/>
<dbReference type="RefSeq" id="WP_015162720.1">
    <property type="nucleotide sequence ID" value="NC_019697.1"/>
</dbReference>
<feature type="transmembrane region" description="Helical" evidence="1">
    <location>
        <begin position="104"/>
        <end position="122"/>
    </location>
</feature>
<dbReference type="AlphaFoldDB" id="K9UP99"/>
<name>K9UP99_CHAP6</name>
<accession>K9UP99</accession>
<keyword evidence="1" id="KW-0472">Membrane</keyword>